<keyword evidence="2" id="KW-0677">Repeat</keyword>
<dbReference type="Gene3D" id="3.40.50.300">
    <property type="entry name" value="P-loop containing nucleotide triphosphate hydrolases"/>
    <property type="match status" value="1"/>
</dbReference>
<dbReference type="InterPro" id="IPR044974">
    <property type="entry name" value="Disease_R_plants"/>
</dbReference>
<dbReference type="SUPFAM" id="SSF52058">
    <property type="entry name" value="L domain-like"/>
    <property type="match status" value="1"/>
</dbReference>
<dbReference type="InterPro" id="IPR000157">
    <property type="entry name" value="TIR_dom"/>
</dbReference>
<evidence type="ECO:0000313" key="6">
    <source>
        <dbReference type="EMBL" id="CAB78066.1"/>
    </source>
</evidence>
<dbReference type="InterPro" id="IPR058192">
    <property type="entry name" value="WHD_ROQ1-like"/>
</dbReference>
<dbReference type="AlphaFoldDB" id="Q9M0P9"/>
<accession>Q9M0P9</accession>
<evidence type="ECO:0000259" key="5">
    <source>
        <dbReference type="PROSITE" id="PS50104"/>
    </source>
</evidence>
<dbReference type="EMBL" id="AL161514">
    <property type="protein sequence ID" value="CAB78066.1"/>
    <property type="molecule type" value="Genomic_DNA"/>
</dbReference>
<dbReference type="Gene3D" id="3.40.50.10140">
    <property type="entry name" value="Toll/interleukin-1 receptor homology (TIR) domain"/>
    <property type="match status" value="1"/>
</dbReference>
<keyword evidence="4" id="KW-0520">NAD</keyword>
<dbReference type="InterPro" id="IPR032675">
    <property type="entry name" value="LRR_dom_sf"/>
</dbReference>
<gene>
    <name evidence="6" type="ordered locus">At4g09430</name>
</gene>
<dbReference type="SMART" id="SM00255">
    <property type="entry name" value="TIR"/>
    <property type="match status" value="1"/>
</dbReference>
<dbReference type="Pfam" id="PF01582">
    <property type="entry name" value="TIR"/>
    <property type="match status" value="1"/>
</dbReference>
<dbReference type="HOGENOM" id="CLU_001561_0_2_1"/>
<organism evidence="6">
    <name type="scientific">Arabidopsis thaliana</name>
    <name type="common">Mouse-ear cress</name>
    <dbReference type="NCBI Taxonomy" id="3702"/>
    <lineage>
        <taxon>Eukaryota</taxon>
        <taxon>Viridiplantae</taxon>
        <taxon>Streptophyta</taxon>
        <taxon>Embryophyta</taxon>
        <taxon>Tracheophyta</taxon>
        <taxon>Spermatophyta</taxon>
        <taxon>Magnoliopsida</taxon>
        <taxon>eudicotyledons</taxon>
        <taxon>Gunneridae</taxon>
        <taxon>Pentapetalae</taxon>
        <taxon>rosids</taxon>
        <taxon>malvids</taxon>
        <taxon>Brassicales</taxon>
        <taxon>Brassicaceae</taxon>
        <taxon>Camelineae</taxon>
        <taxon>Arabidopsis</taxon>
    </lineage>
</organism>
<dbReference type="PROSITE" id="PS50104">
    <property type="entry name" value="TIR"/>
    <property type="match status" value="1"/>
</dbReference>
<dbReference type="PIR" id="A85096">
    <property type="entry name" value="A85096"/>
</dbReference>
<dbReference type="Gene3D" id="1.10.8.430">
    <property type="entry name" value="Helical domain of apoptotic protease-activating factors"/>
    <property type="match status" value="1"/>
</dbReference>
<dbReference type="GO" id="GO:0006952">
    <property type="term" value="P:defense response"/>
    <property type="evidence" value="ECO:0007669"/>
    <property type="project" value="UniProtKB-KW"/>
</dbReference>
<dbReference type="GO" id="GO:0043531">
    <property type="term" value="F:ADP binding"/>
    <property type="evidence" value="ECO:0007669"/>
    <property type="project" value="InterPro"/>
</dbReference>
<dbReference type="SUPFAM" id="SSF52200">
    <property type="entry name" value="Toll/Interleukin receptor TIR domain"/>
    <property type="match status" value="1"/>
</dbReference>
<dbReference type="InterPro" id="IPR027417">
    <property type="entry name" value="P-loop_NTPase"/>
</dbReference>
<dbReference type="Pfam" id="PF00931">
    <property type="entry name" value="NB-ARC"/>
    <property type="match status" value="1"/>
</dbReference>
<protein>
    <submittedName>
        <fullName evidence="6">Uncharacterized protein AT4g09430</fullName>
    </submittedName>
</protein>
<dbReference type="FunFam" id="3.40.50.10140:FF:000007">
    <property type="entry name" value="Disease resistance protein (TIR-NBS-LRR class)"/>
    <property type="match status" value="1"/>
</dbReference>
<dbReference type="ExpressionAtlas" id="Q9M0P9">
    <property type="expression patterns" value="baseline and differential"/>
</dbReference>
<dbReference type="SUPFAM" id="SSF52540">
    <property type="entry name" value="P-loop containing nucleoside triphosphate hydrolases"/>
    <property type="match status" value="1"/>
</dbReference>
<dbReference type="Gene3D" id="3.80.10.10">
    <property type="entry name" value="Ribonuclease Inhibitor"/>
    <property type="match status" value="2"/>
</dbReference>
<evidence type="ECO:0000256" key="3">
    <source>
        <dbReference type="ARBA" id="ARBA00022821"/>
    </source>
</evidence>
<dbReference type="PhylomeDB" id="Q9M0P9"/>
<reference evidence="6" key="2">
    <citation type="submission" date="2000-03" db="EMBL/GenBank/DDBJ databases">
        <authorList>
            <person name="Spiegel L.A."/>
            <person name="Huang E.N."/>
            <person name="Nascimento L.U."/>
            <person name="de la Bastide M."/>
            <person name="Vil D.M."/>
            <person name="Preston R.R."/>
            <person name="Matero A."/>
            <person name="Shah R."/>
            <person name="O'Shaughnessy A."/>
            <person name="Rodriguez M."/>
            <person name="Shekher M."/>
            <person name="Schutz K."/>
            <person name="See L.H."/>
            <person name="Swaby I."/>
            <person name="Habermann K."/>
            <person name="Dedhia N.N."/>
            <person name="Mewes H.W."/>
            <person name="Lemcke K."/>
            <person name="Mayer K.F.X."/>
        </authorList>
    </citation>
    <scope>NUCLEOTIDE SEQUENCE</scope>
</reference>
<evidence type="ECO:0000256" key="4">
    <source>
        <dbReference type="ARBA" id="ARBA00023027"/>
    </source>
</evidence>
<dbReference type="Pfam" id="PF23282">
    <property type="entry name" value="WHD_ROQ1"/>
    <property type="match status" value="1"/>
</dbReference>
<name>Q9M0P9_ARATH</name>
<proteinExistence type="predicted"/>
<keyword evidence="3" id="KW-0611">Plant defense</keyword>
<dbReference type="InterPro" id="IPR042197">
    <property type="entry name" value="Apaf_helical"/>
</dbReference>
<dbReference type="InterPro" id="IPR002182">
    <property type="entry name" value="NB-ARC"/>
</dbReference>
<evidence type="ECO:0000256" key="2">
    <source>
        <dbReference type="ARBA" id="ARBA00022737"/>
    </source>
</evidence>
<dbReference type="InterPro" id="IPR036390">
    <property type="entry name" value="WH_DNA-bd_sf"/>
</dbReference>
<sequence length="1039" mass="118372">MASSSTSSPTRVKEYDVFLSFRGADTRNNIVSYLHKALVDVGIRTFKDDKELEEGDIISEKLVNAIQTSWFAVVVLSEKYVTSSWCLEELRHIMELSIQDDIIVVPIFYKVEPSDVRYQKNSFEVKLQHYRDPEKILKWKGALTQVGNMSGKHFQTCSDEATNIAEIVSKISNRLRKMKPTDLINLVGMDAHMEKMQLLLDKEPKSEVRMIGILGMGGIGKTAIANYLYNQFSHEYWAHCFIEDAWNTNDPTHLQRKLLSHICNDENAKLFTREAGAMKIKGILKHKKFFLVIDGVNKAEQVHALAKERSWFGPGSLIIITTRDRGLLNSCGVNNVYEVKCLDSKDALQVFEKFAFGGRNPPFHGSERLFTRASQLAHGLPYALVAFASHLSEQTTIEGWEDELFRLEDYPQKNVEEILRASYDDLDYYEQSVFLQVACLFNGSFLWLIRAFLGKLGSRINSLRAKSLLDISNDGRLIMHFLVEQIGKEIVRQQSNCIPSEQKFLWKPEEIYDVLARNIFLKHVVDITSKLQLISDVSSITHGLKLLHWDAYPLETLPFSFQSSTLVEINLRYSNLKHFWDETKVYRSKQLPNLRRLDVTGSTSLVELPDLSDSMNLEELIMEGCRSLRQTPWSLNRLPLRKLNMVKCDSLMGLLLVTDDHNQPKASRPSPYRHINLLLLDTVTALSSLTELSIQGEISVKLLHTLIGSAEHLSFTCEQQIPDQLKITMAQKTGSIQPLHLIKTLVIERFNYGAREAPFSCQSFSSFPCLTELKLINLSIREIPQDIDCLLSLRKMDLTGNDFVHLPKTMAQLTKLECLTLRNCRQLKALPLLTPTLTLPGLDNQPRGLIELCIDNCKNLQSLQDQLLCYNTSLAYLDLSNHDFERIPTSIRHLSSLNTLCLKNCKKLKYVEELPLSLNHLYAHGCDYLENVTLSPNHTIKHLDLRDCPRLKQSEQIKTLVSNERHGEAFGLRSGSSGFSNYSQNPKTSGREIPKTALPKLGLQLKLPQTHTEIVILCGARLTTNKINMEHHFSCHFIL</sequence>
<reference evidence="6" key="3">
    <citation type="submission" date="2000-03" db="EMBL/GenBank/DDBJ databases">
        <authorList>
            <person name="EU Arabidopsis sequencing project"/>
        </authorList>
    </citation>
    <scope>NUCLEOTIDE SEQUENCE</scope>
</reference>
<dbReference type="PRINTS" id="PR00364">
    <property type="entry name" value="DISEASERSIST"/>
</dbReference>
<dbReference type="GO" id="GO:0007165">
    <property type="term" value="P:signal transduction"/>
    <property type="evidence" value="ECO:0007669"/>
    <property type="project" value="InterPro"/>
</dbReference>
<keyword evidence="1" id="KW-0433">Leucine-rich repeat</keyword>
<evidence type="ECO:0000256" key="1">
    <source>
        <dbReference type="ARBA" id="ARBA00022614"/>
    </source>
</evidence>
<dbReference type="PANTHER" id="PTHR11017">
    <property type="entry name" value="LEUCINE-RICH REPEAT-CONTAINING PROTEIN"/>
    <property type="match status" value="1"/>
</dbReference>
<dbReference type="PANTHER" id="PTHR11017:SF501">
    <property type="entry name" value="ADP-RIBOSYL CYCLASE_CYCLIC ADP-RIBOSE HYDROLASE-RELATED"/>
    <property type="match status" value="1"/>
</dbReference>
<dbReference type="SUPFAM" id="SSF46785">
    <property type="entry name" value="Winged helix' DNA-binding domain"/>
    <property type="match status" value="1"/>
</dbReference>
<feature type="domain" description="TIR" evidence="5">
    <location>
        <begin position="13"/>
        <end position="179"/>
    </location>
</feature>
<reference key="1">
    <citation type="journal article" date="1999" name="Nature">
        <title>Sequence and analysis of chromosome 4 of the plant Arabidopsis thaliana.</title>
        <authorList>
            <consortium name="EU"/>
            <consortium name="CSHL and WU Arabidopsis Sequencing Project"/>
            <person name="Mayer K."/>
            <person name="Schuller C."/>
            <person name="Wambutt R."/>
            <person name="Murphy G."/>
            <person name="Volckaert G."/>
            <person name="Pohl T."/>
            <person name="Dusterhoft A."/>
            <person name="Stiekema W."/>
            <person name="Entian K.D."/>
            <person name="Terryn N."/>
            <person name="Harris B."/>
            <person name="Ansorge W."/>
            <person name="Brandt P."/>
            <person name="Grivell L."/>
            <person name="Rieger M."/>
            <person name="Weichselgartner M."/>
            <person name="de Simone V."/>
            <person name="Obermaier B."/>
            <person name="Mache R."/>
            <person name="Muller M."/>
            <person name="Kreis M."/>
            <person name="Delseny M."/>
            <person name="Puigdomenech P."/>
            <person name="Watson M."/>
            <person name="Schmidtheini T."/>
            <person name="Reichert B."/>
            <person name="Portatelle D."/>
            <person name="Perez-Alonso M."/>
            <person name="Boutry M."/>
            <person name="Bancroft I."/>
            <person name="Vos P."/>
            <person name="Hoheisel J."/>
            <person name="Zimmermann W."/>
            <person name="Wedler H."/>
            <person name="Ridley P."/>
            <person name="Langham S.A."/>
            <person name="McCullagh B."/>
            <person name="Bilham L."/>
            <person name="Robben J."/>
            <person name="Van der Schueren J."/>
            <person name="Grymonprez B."/>
            <person name="Chuang Y.J."/>
            <person name="Vandenbussche F."/>
            <person name="Braeken M."/>
            <person name="Weltjens I."/>
            <person name="Voet M."/>
            <person name="Bastiaens I."/>
            <person name="Aert R."/>
            <person name="Defoor E."/>
            <person name="Weitzenegger T."/>
            <person name="Bothe G."/>
            <person name="Ramsperger U."/>
            <person name="Hilbert H."/>
            <person name="Braun M."/>
            <person name="Holzer E."/>
            <person name="Brandt A."/>
            <person name="Peters S."/>
            <person name="van Staveren M."/>
            <person name="Dirske W."/>
            <person name="Mooijman P."/>
            <person name="Klein Lankhorst R."/>
            <person name="Rose M."/>
            <person name="Hauf J."/>
            <person name="Kotter P."/>
            <person name="Berneiser S."/>
            <person name="Hempel S."/>
            <person name="Feldpausch M."/>
            <person name="Lamberth S."/>
            <person name="Van den Daele H."/>
            <person name="De Keyser A."/>
            <person name="Buysshaert C."/>
            <person name="Gielen J."/>
            <person name="Villarroel R."/>
            <person name="De Clercq R."/>
            <person name="Van Montagu M."/>
            <person name="Rogers J."/>
            <person name="Cronin A."/>
            <person name="Quail M."/>
            <person name="Bray-Allen S."/>
            <person name="Clark L."/>
            <person name="Doggett J."/>
            <person name="Hall S."/>
            <person name="Kay M."/>
            <person name="Lennard N."/>
            <person name="McLay K."/>
            <person name="Mayes R."/>
            <person name="Pettett A."/>
            <person name="Rajandream M.A."/>
            <person name="Lyne M."/>
            <person name="Benes V."/>
            <person name="Rechmann S."/>
            <person name="Borkova D."/>
            <person name="Blocker H."/>
            <person name="Scharfe M."/>
            <person name="Grimm M."/>
            <person name="Lohnert T.H."/>
            <person name="Dose S."/>
            <person name="de Haan M."/>
            <person name="Maarse A."/>
            <person name="Schafer M."/>
            <person name="Muller-Auer S."/>
            <person name="Gabel C."/>
            <person name="Fuchs M."/>
            <person name="Fartmann B."/>
            <person name="Granderath K."/>
            <person name="Dauner D."/>
            <person name="Herzl A."/>
            <person name="Neumann S."/>
            <person name="Argiriou A."/>
            <person name="Vitale D."/>
            <person name="Liguori R."/>
            <person name="Piravandi E."/>
            <person name="Massenet O."/>
            <person name="Quigley F."/>
            <person name="Clabauld G."/>
            <person name="Mundlein A."/>
            <person name="Felber R."/>
            <person name="Schnabl S."/>
            <person name="Hiller R."/>
            <person name="Schmidt W."/>
            <person name="Lecharny A."/>
            <person name="Aubourg S."/>
            <person name="Chefdor F."/>
            <person name="Cooke R."/>
            <person name="Berger C."/>
            <person name="Montfort A."/>
            <person name="Casacuberta E."/>
            <person name="Gibbons T."/>
            <person name="Weber N."/>
            <person name="Vandenbol M."/>
            <person name="Bargues M."/>
            <person name="Terol J."/>
            <person name="Torres A."/>
            <person name="Perez-Perez A."/>
            <person name="Purnelle B."/>
            <person name="Bent E."/>
            <person name="Johnson S."/>
            <person name="Tacon D."/>
            <person name="Jesse T."/>
            <person name="Heijnen L."/>
            <person name="Schwarz S."/>
            <person name="Scholler P."/>
            <person name="Heber S."/>
            <person name="Francs P."/>
            <person name="Bielke C."/>
            <person name="Frishman D."/>
            <person name="Haase D."/>
            <person name="Lemcke K."/>
            <person name="Mewes H.W."/>
            <person name="Stocker S."/>
            <person name="Zaccaria P."/>
            <person name="Bevan M."/>
            <person name="Wilson R.K."/>
            <person name="de la Bastide M."/>
            <person name="Habermann K."/>
            <person name="Parnell L."/>
            <person name="Dedhia N."/>
            <person name="Gnoj L."/>
            <person name="Schutz K."/>
            <person name="Huang E."/>
            <person name="Spiegel L."/>
            <person name="Sehkon M."/>
            <person name="Murray J."/>
            <person name="Sheet P."/>
            <person name="Cordes M."/>
            <person name="Abu-Threideh J."/>
            <person name="Stoneking T."/>
            <person name="Kalicki J."/>
            <person name="Graves T."/>
            <person name="Harmon G."/>
            <person name="Edwards J."/>
            <person name="Latreille P."/>
            <person name="Courtney L."/>
            <person name="Cloud J."/>
            <person name="Abbott A."/>
            <person name="Scott K."/>
            <person name="Johnson D."/>
            <person name="Minx P."/>
            <person name="Bentley D."/>
            <person name="Fulton B."/>
            <person name="Miller N."/>
            <person name="Greco T."/>
            <person name="Kemp K."/>
            <person name="Kramer J."/>
            <person name="Fulton L."/>
            <person name="Mardis E."/>
            <person name="Dante M."/>
            <person name="Pepin K."/>
            <person name="Hillier L."/>
            <person name="Nelson J."/>
            <person name="Spieth J."/>
            <person name="Ryan E."/>
            <person name="Andrews S."/>
            <person name="Geisel C."/>
            <person name="Layman D."/>
            <person name="Du H."/>
            <person name="Ali J."/>
            <person name="Berghoff A."/>
            <person name="Jones K."/>
            <person name="Drone K."/>
            <person name="Cotton M."/>
            <person name="Joshu C."/>
            <person name="Antonoiu B."/>
            <person name="Zidanic M."/>
            <person name="Strong C."/>
            <person name="Sun H."/>
            <person name="Lamar B."/>
            <person name="Yordan C."/>
            <person name="Ma P."/>
            <person name="Zhong J."/>
            <person name="Preston R."/>
            <person name="Vil D."/>
            <person name="Shekher M."/>
            <person name="Matero A."/>
            <person name="Shah R."/>
            <person name="Swaby I.K."/>
            <person name="O'Shaughnessy A."/>
            <person name="Rodriguez M."/>
            <person name="Hoffmann J."/>
            <person name="Till S."/>
            <person name="Granat S."/>
            <person name="Shohdy N."/>
            <person name="Hasegawa A."/>
            <person name="Hameed A."/>
            <person name="Lodhi M."/>
            <person name="Johnson A."/>
            <person name="Chen E."/>
            <person name="Marra M."/>
            <person name="Martienssen R."/>
            <person name="McCombie W.R."/>
        </authorList>
    </citation>
    <scope>NUCLEOTIDE SEQUENCE [LARGE SCALE GENOMIC DNA]</scope>
    <source>
        <strain>cv. Columbia</strain>
    </source>
</reference>
<dbReference type="InterPro" id="IPR035897">
    <property type="entry name" value="Toll_tir_struct_dom_sf"/>
</dbReference>